<feature type="site" description="Important for substrate specificity" evidence="3">
    <location>
        <position position="153"/>
    </location>
</feature>
<dbReference type="PIRSF" id="PIRSF006305">
    <property type="entry name" value="Maf"/>
    <property type="match status" value="1"/>
</dbReference>
<comment type="function">
    <text evidence="3">Nucleoside triphosphate pyrophosphatase that hydrolyzes dTTP and UTP. May have a dual role in cell division arrest and in preventing the incorporation of modified nucleotides into cellular nucleic acids.</text>
</comment>
<dbReference type="GO" id="GO:0005737">
    <property type="term" value="C:cytoplasm"/>
    <property type="evidence" value="ECO:0007669"/>
    <property type="project" value="UniProtKB-SubCell"/>
</dbReference>
<comment type="similarity">
    <text evidence="3">Belongs to the Maf family. YhdE subfamily.</text>
</comment>
<comment type="caution">
    <text evidence="4">The sequence shown here is derived from an EMBL/GenBank/DDBJ whole genome shotgun (WGS) entry which is preliminary data.</text>
</comment>
<protein>
    <recommendedName>
        <fullName evidence="3">dTTP/UTP pyrophosphatase</fullName>
        <shortName evidence="3">dTTPase/UTPase</shortName>
        <ecNumber evidence="3">3.6.1.9</ecNumber>
    </recommendedName>
    <alternativeName>
        <fullName evidence="3">Nucleoside triphosphate pyrophosphatase</fullName>
    </alternativeName>
    <alternativeName>
        <fullName evidence="3">Nucleotide pyrophosphatase</fullName>
        <shortName evidence="3">Nucleotide PPase</shortName>
    </alternativeName>
</protein>
<evidence type="ECO:0000256" key="3">
    <source>
        <dbReference type="HAMAP-Rule" id="MF_00528"/>
    </source>
</evidence>
<dbReference type="SUPFAM" id="SSF52972">
    <property type="entry name" value="ITPase-like"/>
    <property type="match status" value="1"/>
</dbReference>
<dbReference type="STRING" id="1802579.A2310_07925"/>
<comment type="catalytic activity">
    <reaction evidence="3">
        <text>UTP + H2O = UMP + diphosphate + H(+)</text>
        <dbReference type="Rhea" id="RHEA:29395"/>
        <dbReference type="ChEBI" id="CHEBI:15377"/>
        <dbReference type="ChEBI" id="CHEBI:15378"/>
        <dbReference type="ChEBI" id="CHEBI:33019"/>
        <dbReference type="ChEBI" id="CHEBI:46398"/>
        <dbReference type="ChEBI" id="CHEBI:57865"/>
        <dbReference type="EC" id="3.6.1.9"/>
    </reaction>
</comment>
<keyword evidence="3" id="KW-0546">Nucleotide metabolism</keyword>
<sequence length="193" mass="20957">MNIILASASPRRKQLLEAIIKDFDIVASCIDESEIKAETPILFAVKAAVAKARDVALKYKNSIVIGADTIVILDGKILGKPKSKEEAISMLESLSNTTHDVVTGLAVINSDGLNEQSGYEVAKVTMKELSREEILEYVKSGSPMDKAGSYGVQEIKDKFVKKIEGDYNNIVGLPVNLLIRFLSSLTGNQQSVD</sequence>
<dbReference type="Pfam" id="PF02545">
    <property type="entry name" value="Maf"/>
    <property type="match status" value="1"/>
</dbReference>
<organism evidence="4 5">
    <name type="scientific">candidate division WOR-1 bacterium RIFOXYB2_FULL_37_13</name>
    <dbReference type="NCBI Taxonomy" id="1802579"/>
    <lineage>
        <taxon>Bacteria</taxon>
        <taxon>Bacillati</taxon>
        <taxon>Saganbacteria</taxon>
    </lineage>
</organism>
<dbReference type="EMBL" id="MEUB01000027">
    <property type="protein sequence ID" value="OGC22668.1"/>
    <property type="molecule type" value="Genomic_DNA"/>
</dbReference>
<comment type="subcellular location">
    <subcellularLocation>
        <location evidence="3">Cytoplasm</location>
    </subcellularLocation>
</comment>
<comment type="catalytic activity">
    <reaction evidence="3">
        <text>dTTP + H2O = dTMP + diphosphate + H(+)</text>
        <dbReference type="Rhea" id="RHEA:28534"/>
        <dbReference type="ChEBI" id="CHEBI:15377"/>
        <dbReference type="ChEBI" id="CHEBI:15378"/>
        <dbReference type="ChEBI" id="CHEBI:33019"/>
        <dbReference type="ChEBI" id="CHEBI:37568"/>
        <dbReference type="ChEBI" id="CHEBI:63528"/>
        <dbReference type="EC" id="3.6.1.9"/>
    </reaction>
</comment>
<dbReference type="InterPro" id="IPR029001">
    <property type="entry name" value="ITPase-like_fam"/>
</dbReference>
<dbReference type="HAMAP" id="MF_00528">
    <property type="entry name" value="Maf"/>
    <property type="match status" value="1"/>
</dbReference>
<proteinExistence type="inferred from homology"/>
<keyword evidence="3" id="KW-0963">Cytoplasm</keyword>
<dbReference type="CDD" id="cd00555">
    <property type="entry name" value="Maf"/>
    <property type="match status" value="1"/>
</dbReference>
<dbReference type="AlphaFoldDB" id="A0A1F4SQE6"/>
<accession>A0A1F4SQE6</accession>
<comment type="cofactor">
    <cofactor evidence="1 3">
        <name>a divalent metal cation</name>
        <dbReference type="ChEBI" id="CHEBI:60240"/>
    </cofactor>
</comment>
<dbReference type="InterPro" id="IPR003697">
    <property type="entry name" value="Maf-like"/>
</dbReference>
<dbReference type="Proteomes" id="UP000178417">
    <property type="component" value="Unassembled WGS sequence"/>
</dbReference>
<name>A0A1F4SQE6_UNCSA</name>
<keyword evidence="2 3" id="KW-0378">Hydrolase</keyword>
<dbReference type="GO" id="GO:0009117">
    <property type="term" value="P:nucleotide metabolic process"/>
    <property type="evidence" value="ECO:0007669"/>
    <property type="project" value="UniProtKB-KW"/>
</dbReference>
<dbReference type="GO" id="GO:0036218">
    <property type="term" value="F:dTTP diphosphatase activity"/>
    <property type="evidence" value="ECO:0007669"/>
    <property type="project" value="RHEA"/>
</dbReference>
<feature type="active site" description="Proton acceptor" evidence="3">
    <location>
        <position position="68"/>
    </location>
</feature>
<evidence type="ECO:0000313" key="4">
    <source>
        <dbReference type="EMBL" id="OGC22668.1"/>
    </source>
</evidence>
<reference evidence="4 5" key="1">
    <citation type="journal article" date="2016" name="Nat. Commun.">
        <title>Thousands of microbial genomes shed light on interconnected biogeochemical processes in an aquifer system.</title>
        <authorList>
            <person name="Anantharaman K."/>
            <person name="Brown C.T."/>
            <person name="Hug L.A."/>
            <person name="Sharon I."/>
            <person name="Castelle C.J."/>
            <person name="Probst A.J."/>
            <person name="Thomas B.C."/>
            <person name="Singh A."/>
            <person name="Wilkins M.J."/>
            <person name="Karaoz U."/>
            <person name="Brodie E.L."/>
            <person name="Williams K.H."/>
            <person name="Hubbard S.S."/>
            <person name="Banfield J.F."/>
        </authorList>
    </citation>
    <scope>NUCLEOTIDE SEQUENCE [LARGE SCALE GENOMIC DNA]</scope>
</reference>
<dbReference type="Gene3D" id="3.90.950.10">
    <property type="match status" value="1"/>
</dbReference>
<feature type="site" description="Important for substrate specificity" evidence="3">
    <location>
        <position position="69"/>
    </location>
</feature>
<evidence type="ECO:0000256" key="1">
    <source>
        <dbReference type="ARBA" id="ARBA00001968"/>
    </source>
</evidence>
<evidence type="ECO:0000313" key="5">
    <source>
        <dbReference type="Proteomes" id="UP000178417"/>
    </source>
</evidence>
<comment type="caution">
    <text evidence="3">Lacks conserved residue(s) required for the propagation of feature annotation.</text>
</comment>
<dbReference type="GO" id="GO:0036221">
    <property type="term" value="F:UTP diphosphatase activity"/>
    <property type="evidence" value="ECO:0007669"/>
    <property type="project" value="RHEA"/>
</dbReference>
<dbReference type="PANTHER" id="PTHR43213">
    <property type="entry name" value="BIFUNCTIONAL DTTP/UTP PYROPHOSPHATASE/METHYLTRANSFERASE PROTEIN-RELATED"/>
    <property type="match status" value="1"/>
</dbReference>
<gene>
    <name evidence="4" type="ORF">A2310_07925</name>
</gene>
<feature type="site" description="Important for substrate specificity" evidence="3">
    <location>
        <position position="11"/>
    </location>
</feature>
<dbReference type="EC" id="3.6.1.9" evidence="3"/>
<evidence type="ECO:0000256" key="2">
    <source>
        <dbReference type="ARBA" id="ARBA00022801"/>
    </source>
</evidence>
<dbReference type="PANTHER" id="PTHR43213:SF5">
    <property type="entry name" value="BIFUNCTIONAL DTTP_UTP PYROPHOSPHATASE_METHYLTRANSFERASE PROTEIN-RELATED"/>
    <property type="match status" value="1"/>
</dbReference>
<dbReference type="NCBIfam" id="TIGR00172">
    <property type="entry name" value="maf"/>
    <property type="match status" value="1"/>
</dbReference>